<proteinExistence type="predicted"/>
<dbReference type="Proteomes" id="UP000231962">
    <property type="component" value="Unassembled WGS sequence"/>
</dbReference>
<comment type="caution">
    <text evidence="2">The sequence shown here is derived from an EMBL/GenBank/DDBJ whole genome shotgun (WGS) entry which is preliminary data.</text>
</comment>
<evidence type="ECO:0000313" key="4">
    <source>
        <dbReference type="Proteomes" id="UP000231990"/>
    </source>
</evidence>
<dbReference type="AlphaFoldDB" id="A0A2M9ZIS5"/>
<evidence type="ECO:0000313" key="3">
    <source>
        <dbReference type="Proteomes" id="UP000231962"/>
    </source>
</evidence>
<keyword evidence="3" id="KW-1185">Reference proteome</keyword>
<reference evidence="3 4" key="1">
    <citation type="submission" date="2017-07" db="EMBL/GenBank/DDBJ databases">
        <title>Leptospira spp. isolated from tropical soils.</title>
        <authorList>
            <person name="Thibeaux R."/>
            <person name="Iraola G."/>
            <person name="Ferres I."/>
            <person name="Bierque E."/>
            <person name="Girault D."/>
            <person name="Soupe-Gilbert M.-E."/>
            <person name="Picardeau M."/>
            <person name="Goarant C."/>
        </authorList>
    </citation>
    <scope>NUCLEOTIDE SEQUENCE [LARGE SCALE GENOMIC DNA]</scope>
    <source>
        <strain evidence="2 4">FH1-B-B1</strain>
        <strain evidence="1 3">FH1-B-C1</strain>
    </source>
</reference>
<sequence length="72" mass="8132">MTTNIDREYSRCLVNSSGLNGKKAEFLGSSDFPDRTPKKSGPAFFNGMFVLSCVNDRNQLETEPNICLFQFF</sequence>
<accession>A0A2M9ZIS5</accession>
<protein>
    <submittedName>
        <fullName evidence="2">Uncharacterized protein</fullName>
    </submittedName>
</protein>
<dbReference type="EMBL" id="NPDY01000018">
    <property type="protein sequence ID" value="PJZ68618.1"/>
    <property type="molecule type" value="Genomic_DNA"/>
</dbReference>
<organism evidence="2 4">
    <name type="scientific">Leptospira perolatii</name>
    <dbReference type="NCBI Taxonomy" id="2023191"/>
    <lineage>
        <taxon>Bacteria</taxon>
        <taxon>Pseudomonadati</taxon>
        <taxon>Spirochaetota</taxon>
        <taxon>Spirochaetia</taxon>
        <taxon>Leptospirales</taxon>
        <taxon>Leptospiraceae</taxon>
        <taxon>Leptospira</taxon>
    </lineage>
</organism>
<gene>
    <name evidence="1" type="ORF">CH360_15160</name>
    <name evidence="2" type="ORF">CH373_16615</name>
</gene>
<evidence type="ECO:0000313" key="1">
    <source>
        <dbReference type="EMBL" id="PJZ68618.1"/>
    </source>
</evidence>
<name>A0A2M9ZIS5_9LEPT</name>
<evidence type="ECO:0000313" key="2">
    <source>
        <dbReference type="EMBL" id="PJZ71965.1"/>
    </source>
</evidence>
<dbReference type="Proteomes" id="UP000231990">
    <property type="component" value="Unassembled WGS sequence"/>
</dbReference>
<dbReference type="EMBL" id="NPDZ01000015">
    <property type="protein sequence ID" value="PJZ71965.1"/>
    <property type="molecule type" value="Genomic_DNA"/>
</dbReference>